<keyword evidence="10 14" id="KW-0472">Membrane</keyword>
<evidence type="ECO:0000256" key="8">
    <source>
        <dbReference type="ARBA" id="ARBA00023098"/>
    </source>
</evidence>
<dbReference type="Proteomes" id="UP000289738">
    <property type="component" value="Chromosome A04"/>
</dbReference>
<feature type="compositionally biased region" description="Polar residues" evidence="13">
    <location>
        <begin position="721"/>
        <end position="739"/>
    </location>
</feature>
<dbReference type="SMART" id="SM00774">
    <property type="entry name" value="WRKY"/>
    <property type="match status" value="1"/>
</dbReference>
<feature type="region of interest" description="Disordered" evidence="13">
    <location>
        <begin position="659"/>
        <end position="682"/>
    </location>
</feature>
<keyword evidence="6 14" id="KW-1133">Transmembrane helix</keyword>
<evidence type="ECO:0000256" key="3">
    <source>
        <dbReference type="ARBA" id="ARBA00022692"/>
    </source>
</evidence>
<evidence type="ECO:0000256" key="7">
    <source>
        <dbReference type="ARBA" id="ARBA00023015"/>
    </source>
</evidence>
<feature type="transmembrane region" description="Helical" evidence="14">
    <location>
        <begin position="326"/>
        <end position="345"/>
    </location>
</feature>
<evidence type="ECO:0000256" key="12">
    <source>
        <dbReference type="ARBA" id="ARBA00023242"/>
    </source>
</evidence>
<keyword evidence="4" id="KW-0677">Repeat</keyword>
<feature type="transmembrane region" description="Helical" evidence="14">
    <location>
        <begin position="48"/>
        <end position="67"/>
    </location>
</feature>
<evidence type="ECO:0000256" key="11">
    <source>
        <dbReference type="ARBA" id="ARBA00023163"/>
    </source>
</evidence>
<feature type="compositionally biased region" description="Acidic residues" evidence="13">
    <location>
        <begin position="775"/>
        <end position="784"/>
    </location>
</feature>
<feature type="region of interest" description="Disordered" evidence="13">
    <location>
        <begin position="695"/>
        <end position="803"/>
    </location>
</feature>
<keyword evidence="11" id="KW-0804">Transcription</keyword>
<feature type="compositionally biased region" description="Basic residues" evidence="13">
    <location>
        <begin position="660"/>
        <end position="670"/>
    </location>
</feature>
<dbReference type="GO" id="GO:0005634">
    <property type="term" value="C:nucleus"/>
    <property type="evidence" value="ECO:0007669"/>
    <property type="project" value="UniProtKB-SubCell"/>
</dbReference>
<comment type="subcellular location">
    <subcellularLocation>
        <location evidence="2">Endoplasmic reticulum membrane</location>
        <topology evidence="2">Multi-pass membrane protein</topology>
    </subcellularLocation>
    <subcellularLocation>
        <location evidence="1">Nucleus</location>
    </subcellularLocation>
</comment>
<keyword evidence="8" id="KW-0443">Lipid metabolism</keyword>
<dbReference type="CDD" id="cd23995">
    <property type="entry name" value="Seipin_BSCL2_like"/>
    <property type="match status" value="1"/>
</dbReference>
<evidence type="ECO:0000313" key="16">
    <source>
        <dbReference type="EMBL" id="RYR60939.1"/>
    </source>
</evidence>
<evidence type="ECO:0000313" key="17">
    <source>
        <dbReference type="Proteomes" id="UP000289738"/>
    </source>
</evidence>
<evidence type="ECO:0000259" key="15">
    <source>
        <dbReference type="PROSITE" id="PS50811"/>
    </source>
</evidence>
<dbReference type="Pfam" id="PF03106">
    <property type="entry name" value="WRKY"/>
    <property type="match status" value="1"/>
</dbReference>
<feature type="domain" description="WRKY" evidence="15">
    <location>
        <begin position="602"/>
        <end position="666"/>
    </location>
</feature>
<dbReference type="AlphaFoldDB" id="A0A445DCL7"/>
<dbReference type="Gene3D" id="2.20.25.80">
    <property type="entry name" value="WRKY domain"/>
    <property type="match status" value="1"/>
</dbReference>
<feature type="region of interest" description="Disordered" evidence="13">
    <location>
        <begin position="434"/>
        <end position="453"/>
    </location>
</feature>
<comment type="caution">
    <text evidence="16">The sequence shown here is derived from an EMBL/GenBank/DDBJ whole genome shotgun (WGS) entry which is preliminary data.</text>
</comment>
<dbReference type="GO" id="GO:0005789">
    <property type="term" value="C:endoplasmic reticulum membrane"/>
    <property type="evidence" value="ECO:0007669"/>
    <property type="project" value="UniProtKB-SubCell"/>
</dbReference>
<dbReference type="Pfam" id="PF06775">
    <property type="entry name" value="Seipin"/>
    <property type="match status" value="1"/>
</dbReference>
<keyword evidence="9" id="KW-0238">DNA-binding</keyword>
<dbReference type="EMBL" id="SDMP01000004">
    <property type="protein sequence ID" value="RYR60939.1"/>
    <property type="molecule type" value="Genomic_DNA"/>
</dbReference>
<dbReference type="GO" id="GO:0140042">
    <property type="term" value="P:lipid droplet formation"/>
    <property type="evidence" value="ECO:0007669"/>
    <property type="project" value="UniProtKB-ARBA"/>
</dbReference>
<evidence type="ECO:0000256" key="6">
    <source>
        <dbReference type="ARBA" id="ARBA00022989"/>
    </source>
</evidence>
<gene>
    <name evidence="16" type="ORF">Ahy_A04g018027</name>
</gene>
<dbReference type="PROSITE" id="PS50811">
    <property type="entry name" value="WRKY"/>
    <property type="match status" value="1"/>
</dbReference>
<feature type="compositionally biased region" description="Basic and acidic residues" evidence="13">
    <location>
        <begin position="706"/>
        <end position="720"/>
    </location>
</feature>
<sequence>MITASISKYPSIWIKWYIGKLNENQKPFLLLPKPYNFVSKLVNFHADLIYNCIVCIFSPFYSLLSFASEFFHQETKYTAVESSELHQQAHHGGGTTTTTTTTTTTITGLFFKKLGLGLLSAAYLCIVLFLVLIVATVLGVCLVKLWVEEPVVVRENVHFDYTEENPSAVFSFDGGMSGFVGRTKRNKHISVPVGHMFHVSLLLVMPESDFNTQLGVFQLTAELLTGNGNVIAKSSRPSMLRFRSSPIRLARTLMMGLPLVLGVSDETQSIIVDILRHKEEYRRTKAIRVTMHPRSGTSSLPQLYEAQIMIKSRLPWSKEVVRNWKWTFYVWVSIYVYIVLLMFLLCCYRRLLFLVTPDLFGRGGELPREEPPREHDESEISELLRKLRRRRRNKRKAISDHDDDGDGVEETIVGSSGETINTEDVTGSVPVEQVDEDSGSAMPSPTTGSFHWLSSLPLDQGNLNDAPDSSLKFKNNATLADPNPLPPYSASLNQVSSNWHMVKGGNTDCQSIVPVLPPIDFSFPEEFSKGQNAKSIESRSFNDVKMVNCSLVNVNKVEMMQISHSDEAGDESTLPKNVTLGGDIGRQPVMEKDQKETLLATGVVRTSEDGYNWRKYGQKQVKGSEYPRSYYKCTQPNCQVKKKVERSHDGQITEIIYKGTHNHSKPHLGRRASGLSTDEMSDMGEAGENYAKLEGSGWKNVQPGAKDTKHGLDWKADGLERTSSTSVVTELSDPMSTNKGKPLCAFEAEDTPEHSSTLASNDGDEDGTTQALAPAEDDAEDDESDSKRRFSGAVFGGEEMLNF</sequence>
<keyword evidence="3 14" id="KW-0812">Transmembrane</keyword>
<feature type="region of interest" description="Disordered" evidence="13">
    <location>
        <begin position="394"/>
        <end position="428"/>
    </location>
</feature>
<evidence type="ECO:0000256" key="10">
    <source>
        <dbReference type="ARBA" id="ARBA00023136"/>
    </source>
</evidence>
<dbReference type="GO" id="GO:0003700">
    <property type="term" value="F:DNA-binding transcription factor activity"/>
    <property type="evidence" value="ECO:0007669"/>
    <property type="project" value="InterPro"/>
</dbReference>
<organism evidence="16 17">
    <name type="scientific">Arachis hypogaea</name>
    <name type="common">Peanut</name>
    <dbReference type="NCBI Taxonomy" id="3818"/>
    <lineage>
        <taxon>Eukaryota</taxon>
        <taxon>Viridiplantae</taxon>
        <taxon>Streptophyta</taxon>
        <taxon>Embryophyta</taxon>
        <taxon>Tracheophyta</taxon>
        <taxon>Spermatophyta</taxon>
        <taxon>Magnoliopsida</taxon>
        <taxon>eudicotyledons</taxon>
        <taxon>Gunneridae</taxon>
        <taxon>Pentapetalae</taxon>
        <taxon>rosids</taxon>
        <taxon>fabids</taxon>
        <taxon>Fabales</taxon>
        <taxon>Fabaceae</taxon>
        <taxon>Papilionoideae</taxon>
        <taxon>50 kb inversion clade</taxon>
        <taxon>dalbergioids sensu lato</taxon>
        <taxon>Dalbergieae</taxon>
        <taxon>Pterocarpus clade</taxon>
        <taxon>Arachis</taxon>
    </lineage>
</organism>
<evidence type="ECO:0000256" key="14">
    <source>
        <dbReference type="SAM" id="Phobius"/>
    </source>
</evidence>
<feature type="compositionally biased region" description="Polar residues" evidence="13">
    <location>
        <begin position="413"/>
        <end position="425"/>
    </location>
</feature>
<keyword evidence="7" id="KW-0805">Transcription regulation</keyword>
<name>A0A445DCL7_ARAHY</name>
<evidence type="ECO:0000256" key="2">
    <source>
        <dbReference type="ARBA" id="ARBA00004477"/>
    </source>
</evidence>
<evidence type="ECO:0000256" key="1">
    <source>
        <dbReference type="ARBA" id="ARBA00004123"/>
    </source>
</evidence>
<reference evidence="16 17" key="1">
    <citation type="submission" date="2019-01" db="EMBL/GenBank/DDBJ databases">
        <title>Sequencing of cultivated peanut Arachis hypogaea provides insights into genome evolution and oil improvement.</title>
        <authorList>
            <person name="Chen X."/>
        </authorList>
    </citation>
    <scope>NUCLEOTIDE SEQUENCE [LARGE SCALE GENOMIC DNA]</scope>
    <source>
        <strain evidence="17">cv. Fuhuasheng</strain>
        <tissue evidence="16">Leaves</tissue>
    </source>
</reference>
<dbReference type="SUPFAM" id="SSF118290">
    <property type="entry name" value="WRKY DNA-binding domain"/>
    <property type="match status" value="1"/>
</dbReference>
<dbReference type="PANTHER" id="PTHR21212:SF5">
    <property type="entry name" value="SEIPIN-1"/>
    <property type="match status" value="1"/>
</dbReference>
<dbReference type="InterPro" id="IPR036576">
    <property type="entry name" value="WRKY_dom_sf"/>
</dbReference>
<keyword evidence="5" id="KW-0256">Endoplasmic reticulum</keyword>
<dbReference type="GO" id="GO:0043565">
    <property type="term" value="F:sequence-specific DNA binding"/>
    <property type="evidence" value="ECO:0007669"/>
    <property type="project" value="InterPro"/>
</dbReference>
<accession>A0A445DCL7</accession>
<evidence type="ECO:0000256" key="5">
    <source>
        <dbReference type="ARBA" id="ARBA00022824"/>
    </source>
</evidence>
<proteinExistence type="predicted"/>
<dbReference type="InterPro" id="IPR003657">
    <property type="entry name" value="WRKY_dom"/>
</dbReference>
<keyword evidence="12" id="KW-0539">Nucleus</keyword>
<dbReference type="InterPro" id="IPR009617">
    <property type="entry name" value="Seipin"/>
</dbReference>
<keyword evidence="17" id="KW-1185">Reference proteome</keyword>
<evidence type="ECO:0000256" key="9">
    <source>
        <dbReference type="ARBA" id="ARBA00023125"/>
    </source>
</evidence>
<evidence type="ECO:0000256" key="13">
    <source>
        <dbReference type="SAM" id="MobiDB-lite"/>
    </source>
</evidence>
<dbReference type="FunFam" id="2.20.25.80:FF:000006">
    <property type="entry name" value="WRKY transcription factor"/>
    <property type="match status" value="1"/>
</dbReference>
<dbReference type="STRING" id="3818.A0A445DCL7"/>
<protein>
    <recommendedName>
        <fullName evidence="15">WRKY domain-containing protein</fullName>
    </recommendedName>
</protein>
<dbReference type="GO" id="GO:0006629">
    <property type="term" value="P:lipid metabolic process"/>
    <property type="evidence" value="ECO:0007669"/>
    <property type="project" value="UniProtKB-KW"/>
</dbReference>
<dbReference type="PANTHER" id="PTHR21212">
    <property type="entry name" value="BERNARDINELLI-SEIP CONGENITAL LIPODYSTROPHY 2 HOMOLOG BSCL2 PROTEIN"/>
    <property type="match status" value="1"/>
</dbReference>
<feature type="transmembrane region" description="Helical" evidence="14">
    <location>
        <begin position="121"/>
        <end position="147"/>
    </location>
</feature>
<evidence type="ECO:0000256" key="4">
    <source>
        <dbReference type="ARBA" id="ARBA00022737"/>
    </source>
</evidence>